<feature type="transmembrane region" description="Helical" evidence="1">
    <location>
        <begin position="49"/>
        <end position="67"/>
    </location>
</feature>
<protein>
    <recommendedName>
        <fullName evidence="4">DoxX family protein</fullName>
    </recommendedName>
</protein>
<dbReference type="Proteomes" id="UP000176221">
    <property type="component" value="Unassembled WGS sequence"/>
</dbReference>
<keyword evidence="1" id="KW-1133">Transmembrane helix</keyword>
<sequence>MNKEKIINFLFRASIAFAFLWPALSAHIRPENWLGYFPAFILDSGIPESFILWGFTLFHLIIVIWMITGRFIFIPSIVAVVFLTAVVVMNLSQMDVLFRDISLALVAIALAIQSYPFRAPNILKEKE</sequence>
<evidence type="ECO:0000313" key="3">
    <source>
        <dbReference type="Proteomes" id="UP000176221"/>
    </source>
</evidence>
<feature type="transmembrane region" description="Helical" evidence="1">
    <location>
        <begin position="72"/>
        <end position="91"/>
    </location>
</feature>
<feature type="transmembrane region" description="Helical" evidence="1">
    <location>
        <begin position="97"/>
        <end position="117"/>
    </location>
</feature>
<organism evidence="2 3">
    <name type="scientific">Candidatus Taylorbacteria bacterium RIFCSPLOWO2_01_FULL_45_15b</name>
    <dbReference type="NCBI Taxonomy" id="1802319"/>
    <lineage>
        <taxon>Bacteria</taxon>
        <taxon>Candidatus Tayloriibacteriota</taxon>
    </lineage>
</organism>
<comment type="caution">
    <text evidence="2">The sequence shown here is derived from an EMBL/GenBank/DDBJ whole genome shotgun (WGS) entry which is preliminary data.</text>
</comment>
<evidence type="ECO:0000256" key="1">
    <source>
        <dbReference type="SAM" id="Phobius"/>
    </source>
</evidence>
<keyword evidence="1" id="KW-0472">Membrane</keyword>
<accession>A0A1G2N8Q0</accession>
<proteinExistence type="predicted"/>
<dbReference type="EMBL" id="MHRX01000043">
    <property type="protein sequence ID" value="OHA32516.1"/>
    <property type="molecule type" value="Genomic_DNA"/>
</dbReference>
<reference evidence="2 3" key="1">
    <citation type="journal article" date="2016" name="Nat. Commun.">
        <title>Thousands of microbial genomes shed light on interconnected biogeochemical processes in an aquifer system.</title>
        <authorList>
            <person name="Anantharaman K."/>
            <person name="Brown C.T."/>
            <person name="Hug L.A."/>
            <person name="Sharon I."/>
            <person name="Castelle C.J."/>
            <person name="Probst A.J."/>
            <person name="Thomas B.C."/>
            <person name="Singh A."/>
            <person name="Wilkins M.J."/>
            <person name="Karaoz U."/>
            <person name="Brodie E.L."/>
            <person name="Williams K.H."/>
            <person name="Hubbard S.S."/>
            <person name="Banfield J.F."/>
        </authorList>
    </citation>
    <scope>NUCLEOTIDE SEQUENCE [LARGE SCALE GENOMIC DNA]</scope>
</reference>
<dbReference type="AlphaFoldDB" id="A0A1G2N8Q0"/>
<name>A0A1G2N8Q0_9BACT</name>
<keyword evidence="1" id="KW-0812">Transmembrane</keyword>
<evidence type="ECO:0008006" key="4">
    <source>
        <dbReference type="Google" id="ProtNLM"/>
    </source>
</evidence>
<gene>
    <name evidence="2" type="ORF">A2928_01625</name>
</gene>
<evidence type="ECO:0000313" key="2">
    <source>
        <dbReference type="EMBL" id="OHA32516.1"/>
    </source>
</evidence>